<dbReference type="Proteomes" id="UP001175226">
    <property type="component" value="Unassembled WGS sequence"/>
</dbReference>
<protein>
    <submittedName>
        <fullName evidence="1">Uncharacterized protein</fullName>
    </submittedName>
</protein>
<gene>
    <name evidence="1" type="ORF">EV421DRAFT_328929</name>
</gene>
<reference evidence="1" key="1">
    <citation type="submission" date="2023-06" db="EMBL/GenBank/DDBJ databases">
        <authorList>
            <consortium name="Lawrence Berkeley National Laboratory"/>
            <person name="Ahrendt S."/>
            <person name="Sahu N."/>
            <person name="Indic B."/>
            <person name="Wong-Bajracharya J."/>
            <person name="Merenyi Z."/>
            <person name="Ke H.-M."/>
            <person name="Monk M."/>
            <person name="Kocsube S."/>
            <person name="Drula E."/>
            <person name="Lipzen A."/>
            <person name="Balint B."/>
            <person name="Henrissat B."/>
            <person name="Andreopoulos B."/>
            <person name="Martin F.M."/>
            <person name="Harder C.B."/>
            <person name="Rigling D."/>
            <person name="Ford K.L."/>
            <person name="Foster G.D."/>
            <person name="Pangilinan J."/>
            <person name="Papanicolaou A."/>
            <person name="Barry K."/>
            <person name="LaButti K."/>
            <person name="Viragh M."/>
            <person name="Koriabine M."/>
            <person name="Yan M."/>
            <person name="Riley R."/>
            <person name="Champramary S."/>
            <person name="Plett K.L."/>
            <person name="Tsai I.J."/>
            <person name="Slot J."/>
            <person name="Sipos G."/>
            <person name="Plett J."/>
            <person name="Nagy L.G."/>
            <person name="Grigoriev I.V."/>
        </authorList>
    </citation>
    <scope>NUCLEOTIDE SEQUENCE</scope>
    <source>
        <strain evidence="1">FPL87.14</strain>
    </source>
</reference>
<dbReference type="EMBL" id="JAUEPT010000016">
    <property type="protein sequence ID" value="KAK0445538.1"/>
    <property type="molecule type" value="Genomic_DNA"/>
</dbReference>
<evidence type="ECO:0000313" key="2">
    <source>
        <dbReference type="Proteomes" id="UP001175226"/>
    </source>
</evidence>
<comment type="caution">
    <text evidence="1">The sequence shown here is derived from an EMBL/GenBank/DDBJ whole genome shotgun (WGS) entry which is preliminary data.</text>
</comment>
<sequence length="151" mass="17491">MADQRWTDLIYAGDDRPQLYGECYSRTRLSIVFVSIELPSHLHVGGPFVSRKPSSPTRKEYRGRRFGRWREDAGYATLSSMAVFLSSAQLFTVLLRIIHRQHPHLPCYVNVALSTFPFFVNLAKPSLSCIHHTPRYFYAELLTLCGLSWYY</sequence>
<organism evidence="1 2">
    <name type="scientific">Armillaria borealis</name>
    <dbReference type="NCBI Taxonomy" id="47425"/>
    <lineage>
        <taxon>Eukaryota</taxon>
        <taxon>Fungi</taxon>
        <taxon>Dikarya</taxon>
        <taxon>Basidiomycota</taxon>
        <taxon>Agaricomycotina</taxon>
        <taxon>Agaricomycetes</taxon>
        <taxon>Agaricomycetidae</taxon>
        <taxon>Agaricales</taxon>
        <taxon>Marasmiineae</taxon>
        <taxon>Physalacriaceae</taxon>
        <taxon>Armillaria</taxon>
    </lineage>
</organism>
<proteinExistence type="predicted"/>
<name>A0AA39JMU1_9AGAR</name>
<accession>A0AA39JMU1</accession>
<evidence type="ECO:0000313" key="1">
    <source>
        <dbReference type="EMBL" id="KAK0445538.1"/>
    </source>
</evidence>
<dbReference type="AlphaFoldDB" id="A0AA39JMU1"/>
<keyword evidence="2" id="KW-1185">Reference proteome</keyword>